<dbReference type="InterPro" id="IPR053354">
    <property type="entry name" value="MGDG_epimerase"/>
</dbReference>
<keyword evidence="2" id="KW-1185">Reference proteome</keyword>
<dbReference type="EMBL" id="KN831775">
    <property type="protein sequence ID" value="KIM43804.1"/>
    <property type="molecule type" value="Genomic_DNA"/>
</dbReference>
<dbReference type="PANTHER" id="PTHR43558:SF6">
    <property type="entry name" value="REDUCTASE, PUTATIVE (AFU_ORTHOLOGUE AFUA_3G10540)-RELATED"/>
    <property type="match status" value="1"/>
</dbReference>
<dbReference type="STRING" id="686832.A0A0C3CI32"/>
<protein>
    <submittedName>
        <fullName evidence="1">Uncharacterized protein</fullName>
    </submittedName>
</protein>
<name>A0A0C3CI32_HEBCY</name>
<sequence>MPPHQDPDLDVVKKFLSDLENLPPGNESYYKVEELIAPALEGEKDLRMAYAATNGPRPSDPHIGLIDIFSISPTPVVIGRHRGGAHLNAAHIFPFRHFDHPHRLLDGQPAVVPMGRFKENWDIFSCGLLKKLNWGNIIAAGGAVLACLKETVPDDMNKMERMDLFQSYEYAGSDIDLFLYDLCPEEAKIKMQSIEKQIKESAVFPTVCVRKTNTISIHTAFPAHPIQIILRLYHSPAEVLAGFDVDSACCAYDGTRVWMNPCSLAACVRQANTIDITRRSPSYEVRLAKYSLRGFEVYFPSLRRDDIPPDSPVLRKTRTNFPPGLARLLVLEEMRSNYESFPNLEYPGARTSMGIKNAVPEPPSLVEVEDETVLTISRVLEALNIIPFDDGEPVDIIGLSHYNFSWRELPYGEF</sequence>
<accession>A0A0C3CI32</accession>
<evidence type="ECO:0000313" key="1">
    <source>
        <dbReference type="EMBL" id="KIM43804.1"/>
    </source>
</evidence>
<dbReference type="OrthoDB" id="539213at2759"/>
<dbReference type="AlphaFoldDB" id="A0A0C3CI32"/>
<organism evidence="1 2">
    <name type="scientific">Hebeloma cylindrosporum</name>
    <dbReference type="NCBI Taxonomy" id="76867"/>
    <lineage>
        <taxon>Eukaryota</taxon>
        <taxon>Fungi</taxon>
        <taxon>Dikarya</taxon>
        <taxon>Basidiomycota</taxon>
        <taxon>Agaricomycotina</taxon>
        <taxon>Agaricomycetes</taxon>
        <taxon>Agaricomycetidae</taxon>
        <taxon>Agaricales</taxon>
        <taxon>Agaricineae</taxon>
        <taxon>Hymenogastraceae</taxon>
        <taxon>Hebeloma</taxon>
    </lineage>
</organism>
<reference evidence="2" key="2">
    <citation type="submission" date="2015-01" db="EMBL/GenBank/DDBJ databases">
        <title>Evolutionary Origins and Diversification of the Mycorrhizal Mutualists.</title>
        <authorList>
            <consortium name="DOE Joint Genome Institute"/>
            <consortium name="Mycorrhizal Genomics Consortium"/>
            <person name="Kohler A."/>
            <person name="Kuo A."/>
            <person name="Nagy L.G."/>
            <person name="Floudas D."/>
            <person name="Copeland A."/>
            <person name="Barry K.W."/>
            <person name="Cichocki N."/>
            <person name="Veneault-Fourrey C."/>
            <person name="LaButti K."/>
            <person name="Lindquist E.A."/>
            <person name="Lipzen A."/>
            <person name="Lundell T."/>
            <person name="Morin E."/>
            <person name="Murat C."/>
            <person name="Riley R."/>
            <person name="Ohm R."/>
            <person name="Sun H."/>
            <person name="Tunlid A."/>
            <person name="Henrissat B."/>
            <person name="Grigoriev I.V."/>
            <person name="Hibbett D.S."/>
            <person name="Martin F."/>
        </authorList>
    </citation>
    <scope>NUCLEOTIDE SEQUENCE [LARGE SCALE GENOMIC DNA]</scope>
    <source>
        <strain evidence="2">h7</strain>
    </source>
</reference>
<reference evidence="1 2" key="1">
    <citation type="submission" date="2014-04" db="EMBL/GenBank/DDBJ databases">
        <authorList>
            <consortium name="DOE Joint Genome Institute"/>
            <person name="Kuo A."/>
            <person name="Gay G."/>
            <person name="Dore J."/>
            <person name="Kohler A."/>
            <person name="Nagy L.G."/>
            <person name="Floudas D."/>
            <person name="Copeland A."/>
            <person name="Barry K.W."/>
            <person name="Cichocki N."/>
            <person name="Veneault-Fourrey C."/>
            <person name="LaButti K."/>
            <person name="Lindquist E.A."/>
            <person name="Lipzen A."/>
            <person name="Lundell T."/>
            <person name="Morin E."/>
            <person name="Murat C."/>
            <person name="Sun H."/>
            <person name="Tunlid A."/>
            <person name="Henrissat B."/>
            <person name="Grigoriev I.V."/>
            <person name="Hibbett D.S."/>
            <person name="Martin F."/>
            <person name="Nordberg H.P."/>
            <person name="Cantor M.N."/>
            <person name="Hua S.X."/>
        </authorList>
    </citation>
    <scope>NUCLEOTIDE SEQUENCE [LARGE SCALE GENOMIC DNA]</scope>
    <source>
        <strain evidence="2">h7</strain>
    </source>
</reference>
<dbReference type="Proteomes" id="UP000053424">
    <property type="component" value="Unassembled WGS sequence"/>
</dbReference>
<evidence type="ECO:0000313" key="2">
    <source>
        <dbReference type="Proteomes" id="UP000053424"/>
    </source>
</evidence>
<dbReference type="HOGENOM" id="CLU_036464_0_0_1"/>
<gene>
    <name evidence="1" type="ORF">M413DRAFT_26099</name>
</gene>
<proteinExistence type="predicted"/>
<dbReference type="PANTHER" id="PTHR43558">
    <property type="entry name" value="REDUCTASE, PUTATIVE (AFU_ORTHOLOGUE AFUA_3G10540)-RELATED"/>
    <property type="match status" value="1"/>
</dbReference>